<dbReference type="EMBL" id="CAJNOQ010040563">
    <property type="protein sequence ID" value="CAF1620545.1"/>
    <property type="molecule type" value="Genomic_DNA"/>
</dbReference>
<comment type="caution">
    <text evidence="2">The sequence shown here is derived from an EMBL/GenBank/DDBJ whole genome shotgun (WGS) entry which is preliminary data.</text>
</comment>
<name>A0A816CB29_9BILA</name>
<organism evidence="2 5">
    <name type="scientific">Didymodactylos carnosus</name>
    <dbReference type="NCBI Taxonomy" id="1234261"/>
    <lineage>
        <taxon>Eukaryota</taxon>
        <taxon>Metazoa</taxon>
        <taxon>Spiralia</taxon>
        <taxon>Gnathifera</taxon>
        <taxon>Rotifera</taxon>
        <taxon>Eurotatoria</taxon>
        <taxon>Bdelloidea</taxon>
        <taxon>Philodinida</taxon>
        <taxon>Philodinidae</taxon>
        <taxon>Didymodactylos</taxon>
    </lineage>
</organism>
<dbReference type="Proteomes" id="UP000682733">
    <property type="component" value="Unassembled WGS sequence"/>
</dbReference>
<evidence type="ECO:0000313" key="3">
    <source>
        <dbReference type="EMBL" id="CAF4406865.1"/>
    </source>
</evidence>
<evidence type="ECO:0000313" key="1">
    <source>
        <dbReference type="EMBL" id="CAF1599109.1"/>
    </source>
</evidence>
<evidence type="ECO:0000313" key="5">
    <source>
        <dbReference type="Proteomes" id="UP000663829"/>
    </source>
</evidence>
<protein>
    <submittedName>
        <fullName evidence="2">Uncharacterized protein</fullName>
    </submittedName>
</protein>
<proteinExistence type="predicted"/>
<evidence type="ECO:0000313" key="4">
    <source>
        <dbReference type="EMBL" id="CAF4510398.1"/>
    </source>
</evidence>
<dbReference type="EMBL" id="CAJOBC010107718">
    <property type="protein sequence ID" value="CAF4510398.1"/>
    <property type="molecule type" value="Genomic_DNA"/>
</dbReference>
<dbReference type="AlphaFoldDB" id="A0A816CB29"/>
<dbReference type="Proteomes" id="UP000681722">
    <property type="component" value="Unassembled WGS sequence"/>
</dbReference>
<dbReference type="EMBL" id="CAJOBA010073893">
    <property type="protein sequence ID" value="CAF4406865.1"/>
    <property type="molecule type" value="Genomic_DNA"/>
</dbReference>
<gene>
    <name evidence="2" type="ORF">GPM918_LOCUS43709</name>
    <name evidence="1" type="ORF">OVA965_LOCUS41991</name>
    <name evidence="4" type="ORF">SRO942_LOCUS45283</name>
    <name evidence="3" type="ORF">TMI583_LOCUS43778</name>
</gene>
<reference evidence="2" key="1">
    <citation type="submission" date="2021-02" db="EMBL/GenBank/DDBJ databases">
        <authorList>
            <person name="Nowell W R."/>
        </authorList>
    </citation>
    <scope>NUCLEOTIDE SEQUENCE</scope>
</reference>
<dbReference type="Proteomes" id="UP000677228">
    <property type="component" value="Unassembled WGS sequence"/>
</dbReference>
<accession>A0A816CB29</accession>
<dbReference type="EMBL" id="CAJNOK010050183">
    <property type="protein sequence ID" value="CAF1599109.1"/>
    <property type="molecule type" value="Genomic_DNA"/>
</dbReference>
<sequence>MEAIRSGVEKVKEVAAGKCAEKHTEKANDPTLPVHERVEHALDAGKAQLKEEKHAAKSDCHAREGKTS</sequence>
<evidence type="ECO:0000313" key="2">
    <source>
        <dbReference type="EMBL" id="CAF1620545.1"/>
    </source>
</evidence>
<keyword evidence="5" id="KW-1185">Reference proteome</keyword>
<dbReference type="Proteomes" id="UP000663829">
    <property type="component" value="Unassembled WGS sequence"/>
</dbReference>